<name>A0A0Q0T5T5_9PSED</name>
<dbReference type="STRING" id="1563157.AQS70_05525"/>
<feature type="transmembrane region" description="Helical" evidence="1">
    <location>
        <begin position="275"/>
        <end position="296"/>
    </location>
</feature>
<dbReference type="AlphaFoldDB" id="A0A0Q0T5T5"/>
<accession>A0A0Q0T5T5</accession>
<keyword evidence="1" id="KW-0472">Membrane</keyword>
<comment type="caution">
    <text evidence="2">The sequence shown here is derived from an EMBL/GenBank/DDBJ whole genome shotgun (WGS) entry which is preliminary data.</text>
</comment>
<evidence type="ECO:0000313" key="3">
    <source>
        <dbReference type="Proteomes" id="UP000050342"/>
    </source>
</evidence>
<organism evidence="2 3">
    <name type="scientific">Pseudomonas endophytica</name>
    <dbReference type="NCBI Taxonomy" id="1563157"/>
    <lineage>
        <taxon>Bacteria</taxon>
        <taxon>Pseudomonadati</taxon>
        <taxon>Pseudomonadota</taxon>
        <taxon>Gammaproteobacteria</taxon>
        <taxon>Pseudomonadales</taxon>
        <taxon>Pseudomonadaceae</taxon>
        <taxon>Pseudomonas</taxon>
    </lineage>
</organism>
<feature type="transmembrane region" description="Helical" evidence="1">
    <location>
        <begin position="79"/>
        <end position="101"/>
    </location>
</feature>
<reference evidence="2 3" key="1">
    <citation type="submission" date="2015-10" db="EMBL/GenBank/DDBJ databases">
        <title>Pseudomonas helleri sp. nov. and Pseudomonas weihenstephanensis sp. nov., isolated from raw cows milk.</title>
        <authorList>
            <person name="Von Neubeck M."/>
            <person name="Huptas C."/>
            <person name="Wenning M."/>
            <person name="Scherer S."/>
        </authorList>
    </citation>
    <scope>NUCLEOTIDE SEQUENCE [LARGE SCALE GENOMIC DNA]</scope>
    <source>
        <strain evidence="2 3">BSTT44</strain>
    </source>
</reference>
<sequence>MLSGFANQDVYTIYQGFKIFFIALAFFCIYLNVRDLSEASVYKISVLCIAVGLVLFLMSKYALRDLYVELGDGRQGSQFAYPGVLWKTPVFFIGFVVAGMVFGARNKVVSLFALVGGLFLLKADSSRTGFIILAMVVLLFAVLCAYLRPKTAIICSLLFSLIGMGALILYSGGFVFFSHSEEPLVLNRLAAGDPIRSQMLADGLLHVKQCFPLGCGFGTATSVVDGADMVVHNAYLSSLGDIGMLGFVGITVLIISPICFFIARLTSASSRGIRSTLNIAYSIAAFGGVLGFALLLMLHPFSTELSEWGIWILMVSLLSTFSQRITAVTDDEKVAI</sequence>
<feature type="transmembrane region" description="Helical" evidence="1">
    <location>
        <begin position="108"/>
        <end position="123"/>
    </location>
</feature>
<feature type="transmembrane region" description="Helical" evidence="1">
    <location>
        <begin position="129"/>
        <end position="147"/>
    </location>
</feature>
<keyword evidence="1" id="KW-0812">Transmembrane</keyword>
<dbReference type="EMBL" id="LLWH01000013">
    <property type="protein sequence ID" value="KQB55303.1"/>
    <property type="molecule type" value="Genomic_DNA"/>
</dbReference>
<feature type="transmembrane region" description="Helical" evidence="1">
    <location>
        <begin position="40"/>
        <end position="59"/>
    </location>
</feature>
<gene>
    <name evidence="2" type="ORF">AQS70_05525</name>
</gene>
<feature type="transmembrane region" description="Helical" evidence="1">
    <location>
        <begin position="242"/>
        <end position="263"/>
    </location>
</feature>
<protein>
    <submittedName>
        <fullName evidence="2">Uncharacterized protein</fullName>
    </submittedName>
</protein>
<proteinExistence type="predicted"/>
<feature type="transmembrane region" description="Helical" evidence="1">
    <location>
        <begin position="12"/>
        <end position="33"/>
    </location>
</feature>
<keyword evidence="3" id="KW-1185">Reference proteome</keyword>
<dbReference type="Proteomes" id="UP000050342">
    <property type="component" value="Unassembled WGS sequence"/>
</dbReference>
<feature type="transmembrane region" description="Helical" evidence="1">
    <location>
        <begin position="154"/>
        <end position="177"/>
    </location>
</feature>
<keyword evidence="1" id="KW-1133">Transmembrane helix</keyword>
<evidence type="ECO:0000313" key="2">
    <source>
        <dbReference type="EMBL" id="KQB55303.1"/>
    </source>
</evidence>
<evidence type="ECO:0000256" key="1">
    <source>
        <dbReference type="SAM" id="Phobius"/>
    </source>
</evidence>
<feature type="transmembrane region" description="Helical" evidence="1">
    <location>
        <begin position="308"/>
        <end position="327"/>
    </location>
</feature>